<gene>
    <name evidence="5" type="primary">ureE</name>
    <name evidence="7" type="ORF">CKA81_03545</name>
</gene>
<dbReference type="InterPro" id="IPR012406">
    <property type="entry name" value="UreE"/>
</dbReference>
<dbReference type="InterPro" id="IPR036118">
    <property type="entry name" value="UreE_N_sf"/>
</dbReference>
<comment type="function">
    <text evidence="5">Involved in urease metallocenter assembly. Binds nickel. Probably functions as a nickel donor during metallocenter assembly.</text>
</comment>
<dbReference type="SMART" id="SM00988">
    <property type="entry name" value="UreE_N"/>
    <property type="match status" value="1"/>
</dbReference>
<dbReference type="SUPFAM" id="SSF69737">
    <property type="entry name" value="Urease metallochaperone UreE, C-terminal domain"/>
    <property type="match status" value="1"/>
</dbReference>
<organism evidence="7 8">
    <name type="scientific">Pollutimonas thiosulfatoxidans</name>
    <dbReference type="NCBI Taxonomy" id="2028345"/>
    <lineage>
        <taxon>Bacteria</taxon>
        <taxon>Pseudomonadati</taxon>
        <taxon>Pseudomonadota</taxon>
        <taxon>Betaproteobacteria</taxon>
        <taxon>Burkholderiales</taxon>
        <taxon>Alcaligenaceae</taxon>
        <taxon>Pollutimonas</taxon>
    </lineage>
</organism>
<keyword evidence="2 5" id="KW-0963">Cytoplasm</keyword>
<evidence type="ECO:0000313" key="7">
    <source>
        <dbReference type="EMBL" id="QAA93020.1"/>
    </source>
</evidence>
<evidence type="ECO:0000256" key="1">
    <source>
        <dbReference type="ARBA" id="ARBA00004496"/>
    </source>
</evidence>
<dbReference type="Gene3D" id="2.60.260.20">
    <property type="entry name" value="Urease metallochaperone UreE, N-terminal domain"/>
    <property type="match status" value="1"/>
</dbReference>
<dbReference type="KEGG" id="pus:CKA81_03545"/>
<dbReference type="Pfam" id="PF02814">
    <property type="entry name" value="UreE_N"/>
    <property type="match status" value="1"/>
</dbReference>
<keyword evidence="8" id="KW-1185">Reference proteome</keyword>
<comment type="subcellular location">
    <subcellularLocation>
        <location evidence="1 5">Cytoplasm</location>
    </subcellularLocation>
</comment>
<dbReference type="GO" id="GO:0051082">
    <property type="term" value="F:unfolded protein binding"/>
    <property type="evidence" value="ECO:0007669"/>
    <property type="project" value="UniProtKB-UniRule"/>
</dbReference>
<dbReference type="EMBL" id="CP022987">
    <property type="protein sequence ID" value="QAA93020.1"/>
    <property type="molecule type" value="Genomic_DNA"/>
</dbReference>
<dbReference type="Gene3D" id="3.30.70.790">
    <property type="entry name" value="UreE, C-terminal domain"/>
    <property type="match status" value="1"/>
</dbReference>
<dbReference type="NCBIfam" id="NF009751">
    <property type="entry name" value="PRK13261.1-1"/>
    <property type="match status" value="1"/>
</dbReference>
<keyword evidence="3 5" id="KW-0533">Nickel</keyword>
<feature type="domain" description="UreE urease accessory N-terminal" evidence="6">
    <location>
        <begin position="1"/>
        <end position="70"/>
    </location>
</feature>
<dbReference type="InterPro" id="IPR007864">
    <property type="entry name" value="UreE_C_dom"/>
</dbReference>
<dbReference type="GO" id="GO:0005737">
    <property type="term" value="C:cytoplasm"/>
    <property type="evidence" value="ECO:0007669"/>
    <property type="project" value="UniProtKB-SubCell"/>
</dbReference>
<dbReference type="OrthoDB" id="5421304at2"/>
<name>A0A410G9P0_9BURK</name>
<accession>A0A410G9P0</accession>
<dbReference type="SUPFAM" id="SSF69287">
    <property type="entry name" value="Urease metallochaperone UreE, N-terminal domain"/>
    <property type="match status" value="1"/>
</dbReference>
<dbReference type="GO" id="GO:0065003">
    <property type="term" value="P:protein-containing complex assembly"/>
    <property type="evidence" value="ECO:0007669"/>
    <property type="project" value="InterPro"/>
</dbReference>
<evidence type="ECO:0000256" key="4">
    <source>
        <dbReference type="ARBA" id="ARBA00023186"/>
    </source>
</evidence>
<dbReference type="NCBIfam" id="NF009762">
    <property type="entry name" value="PRK13263.1"/>
    <property type="match status" value="1"/>
</dbReference>
<dbReference type="GO" id="GO:0006457">
    <property type="term" value="P:protein folding"/>
    <property type="evidence" value="ECO:0007669"/>
    <property type="project" value="InterPro"/>
</dbReference>
<evidence type="ECO:0000313" key="8">
    <source>
        <dbReference type="Proteomes" id="UP000283474"/>
    </source>
</evidence>
<dbReference type="PIRSF" id="PIRSF036402">
    <property type="entry name" value="Ureas_acces_UreE"/>
    <property type="match status" value="1"/>
</dbReference>
<dbReference type="Pfam" id="PF05194">
    <property type="entry name" value="UreE_C"/>
    <property type="match status" value="1"/>
</dbReference>
<dbReference type="CDD" id="cd00571">
    <property type="entry name" value="UreE"/>
    <property type="match status" value="1"/>
</dbReference>
<evidence type="ECO:0000256" key="5">
    <source>
        <dbReference type="HAMAP-Rule" id="MF_00822"/>
    </source>
</evidence>
<proteinExistence type="inferred from homology"/>
<dbReference type="Proteomes" id="UP000283474">
    <property type="component" value="Chromosome"/>
</dbReference>
<reference evidence="7 8" key="1">
    <citation type="submission" date="2017-08" db="EMBL/GenBank/DDBJ databases">
        <authorList>
            <person name="Park S.-J."/>
            <person name="Kim H."/>
        </authorList>
    </citation>
    <scope>NUCLEOTIDE SEQUENCE [LARGE SCALE GENOMIC DNA]</scope>
    <source>
        <strain evidence="8">ye3</strain>
    </source>
</reference>
<sequence>MRTINKRLAGTAIAPTLIRHAPKVVLTFEYRRRSRQKLRLDNREELAMVLNRGTVLQHGDVLVADDGKLIVVHAAIEPVLRVTADTPMALTRAAYHLGNRHVLVEVGADYLKLEYDPVLADMLGRLGGLVVHRAYQQFQPGAGAYGGGHRHGHDETFAEDQALAHAAYAAHTHPHP</sequence>
<evidence type="ECO:0000256" key="3">
    <source>
        <dbReference type="ARBA" id="ARBA00022596"/>
    </source>
</evidence>
<dbReference type="GO" id="GO:0019627">
    <property type="term" value="P:urea metabolic process"/>
    <property type="evidence" value="ECO:0007669"/>
    <property type="project" value="InterPro"/>
</dbReference>
<dbReference type="HAMAP" id="MF_00822">
    <property type="entry name" value="UreE"/>
    <property type="match status" value="1"/>
</dbReference>
<dbReference type="AlphaFoldDB" id="A0A410G9P0"/>
<comment type="similarity">
    <text evidence="5">Belongs to the UreE family.</text>
</comment>
<evidence type="ECO:0000256" key="2">
    <source>
        <dbReference type="ARBA" id="ARBA00022490"/>
    </source>
</evidence>
<dbReference type="GO" id="GO:0016151">
    <property type="term" value="F:nickel cation binding"/>
    <property type="evidence" value="ECO:0007669"/>
    <property type="project" value="UniProtKB-UniRule"/>
</dbReference>
<dbReference type="InterPro" id="IPR004029">
    <property type="entry name" value="UreE_N"/>
</dbReference>
<protein>
    <recommendedName>
        <fullName evidence="5">Urease accessory protein UreE</fullName>
    </recommendedName>
</protein>
<evidence type="ECO:0000259" key="6">
    <source>
        <dbReference type="SMART" id="SM00988"/>
    </source>
</evidence>
<keyword evidence="4 5" id="KW-0143">Chaperone</keyword>